<keyword evidence="3" id="KW-1185">Reference proteome</keyword>
<dbReference type="Gene3D" id="1.25.40.10">
    <property type="entry name" value="Tetratricopeptide repeat domain"/>
    <property type="match status" value="2"/>
</dbReference>
<accession>A0ABT4TTE8</accession>
<dbReference type="SUPFAM" id="SSF81901">
    <property type="entry name" value="HCP-like"/>
    <property type="match status" value="1"/>
</dbReference>
<dbReference type="Proteomes" id="UP001165685">
    <property type="component" value="Unassembled WGS sequence"/>
</dbReference>
<evidence type="ECO:0000313" key="3">
    <source>
        <dbReference type="Proteomes" id="UP001165685"/>
    </source>
</evidence>
<evidence type="ECO:0000313" key="2">
    <source>
        <dbReference type="EMBL" id="MDA2807970.1"/>
    </source>
</evidence>
<gene>
    <name evidence="2" type="ORF">O4U47_25890</name>
</gene>
<evidence type="ECO:0000256" key="1">
    <source>
        <dbReference type="SAM" id="MobiDB-lite"/>
    </source>
</evidence>
<organism evidence="2 3">
    <name type="scientific">Nocardiopsis suaedae</name>
    <dbReference type="NCBI Taxonomy" id="3018444"/>
    <lineage>
        <taxon>Bacteria</taxon>
        <taxon>Bacillati</taxon>
        <taxon>Actinomycetota</taxon>
        <taxon>Actinomycetes</taxon>
        <taxon>Streptosporangiales</taxon>
        <taxon>Nocardiopsidaceae</taxon>
        <taxon>Nocardiopsis</taxon>
    </lineage>
</organism>
<reference evidence="2" key="1">
    <citation type="submission" date="2023-01" db="EMBL/GenBank/DDBJ databases">
        <title>Draft genome sequence of Nocardiopsis sp. LSu2-4 isolated from halophytes.</title>
        <authorList>
            <person name="Duangmal K."/>
            <person name="Chantavorakit T."/>
        </authorList>
    </citation>
    <scope>NUCLEOTIDE SEQUENCE</scope>
    <source>
        <strain evidence="2">LSu2-4</strain>
    </source>
</reference>
<dbReference type="RefSeq" id="WP_270680588.1">
    <property type="nucleotide sequence ID" value="NZ_JAQFWP010000068.1"/>
</dbReference>
<proteinExistence type="predicted"/>
<protein>
    <recommendedName>
        <fullName evidence="4">Sel1 repeat family protein</fullName>
    </recommendedName>
</protein>
<feature type="compositionally biased region" description="Basic residues" evidence="1">
    <location>
        <begin position="736"/>
        <end position="746"/>
    </location>
</feature>
<feature type="region of interest" description="Disordered" evidence="1">
    <location>
        <begin position="714"/>
        <end position="746"/>
    </location>
</feature>
<dbReference type="InterPro" id="IPR011990">
    <property type="entry name" value="TPR-like_helical_dom_sf"/>
</dbReference>
<comment type="caution">
    <text evidence="2">The sequence shown here is derived from an EMBL/GenBank/DDBJ whole genome shotgun (WGS) entry which is preliminary data.</text>
</comment>
<name>A0ABT4TTE8_9ACTN</name>
<dbReference type="EMBL" id="JAQFWP010000068">
    <property type="protein sequence ID" value="MDA2807970.1"/>
    <property type="molecule type" value="Genomic_DNA"/>
</dbReference>
<sequence>MDDELLDALRDPDRKVVEVVAHRLAGATRTLAHNARARLGDHTVVAFVDDPRVSLESMVAAAERYASGAPGPVLWLERLDNVRLTELASLDLNTLPDGLRILATSDLDAYGWLRRSERDRLMQRNAQVFLGGLERAECPQHPPYPAFKERMVNSVVEVFTGRESVDWDGIRAALAPSAADPGFLALVRTVTDWQRVGRPVPLTRDRLFELYWRYRETLRPQESDADEGTSGDKDFQRALDRARTPEQDHPALITADSDAGEEHFAPHPLLTAIADETRWRLSFRNSSVTSRIGLLTHRSKWWEGDVRDTVDPVVRGWPVPAPMWEYVDEAFTERPRYEIALKAIAALEFSVAHRLFTGSGVEPAPEERLVLGIGLKRAGDVDTARMHLARAMEAEDEEITAEADLHLKYLKRIKGGVIPMDKPPEDPMRSGREAARRIGGLPEIMAETHGYADVLAVLEDIARNGDRHEAGNAMIRAGEFWEVYEDSVEHAREWYLAAVRTGLDVIAPKAALKLGGLERRRGEIHEAETWYQRALDCGHPDVTPFARLGIGLARIAAGQHERAFEQLRLAAASNHPAAMPPAQVEMAESAHKIGRRSMARGYYEMAADSGHVEFAPRAMYGRAVLAMDDEDYEGARNWLIRCAESGRRLHTARALVRLGRLDWAQGDVGAARKWLTRAASTVISSAATEAMFLLGDLENGEGRPDDALHWRRRAAESKVEPFSSEALPGVRAPSGSHHRPPRTGGH</sequence>
<evidence type="ECO:0008006" key="4">
    <source>
        <dbReference type="Google" id="ProtNLM"/>
    </source>
</evidence>